<feature type="domain" description="Protein kinase" evidence="9">
    <location>
        <begin position="77"/>
        <end position="443"/>
    </location>
</feature>
<reference evidence="10 11" key="1">
    <citation type="journal article" date="2018" name="PLoS Pathog.">
        <title>Evolution of structural diversity of trichothecenes, a family of toxins produced by plant pathogenic and entomopathogenic fungi.</title>
        <authorList>
            <person name="Proctor R.H."/>
            <person name="McCormick S.P."/>
            <person name="Kim H.S."/>
            <person name="Cardoza R.E."/>
            <person name="Stanley A.M."/>
            <person name="Lindo L."/>
            <person name="Kelly A."/>
            <person name="Brown D.W."/>
            <person name="Lee T."/>
            <person name="Vaughan M.M."/>
            <person name="Alexander N.J."/>
            <person name="Busman M."/>
            <person name="Gutierrez S."/>
        </authorList>
    </citation>
    <scope>NUCLEOTIDE SEQUENCE [LARGE SCALE GENOMIC DNA]</scope>
    <source>
        <strain evidence="10 11">NRRL 13405</strain>
    </source>
</reference>
<evidence type="ECO:0000256" key="6">
    <source>
        <dbReference type="ARBA" id="ARBA00022840"/>
    </source>
</evidence>
<evidence type="ECO:0000256" key="5">
    <source>
        <dbReference type="ARBA" id="ARBA00022777"/>
    </source>
</evidence>
<keyword evidence="11" id="KW-1185">Reference proteome</keyword>
<dbReference type="SMART" id="SM00220">
    <property type="entry name" value="S_TKc"/>
    <property type="match status" value="1"/>
</dbReference>
<comment type="caution">
    <text evidence="10">The sequence shown here is derived from an EMBL/GenBank/DDBJ whole genome shotgun (WGS) entry which is preliminary data.</text>
</comment>
<dbReference type="STRING" id="2594813.A0A395M8F0"/>
<evidence type="ECO:0000256" key="1">
    <source>
        <dbReference type="ARBA" id="ARBA00012513"/>
    </source>
</evidence>
<sequence>MRRSLSFLPRGFPFRPFCVSQYSRRAPSFSTSSHSTKPTELEETVWYEYTEDPREPYKYGPGGYHPVMIGDVLHKRYHVHHKLGRGGVSTIWLAKDMILSKYVAVKVGIAESDNKEVEILSKLTKPTGGSASRGEDMIIPVLDYFSLDGPNGTHPCSVTVPARLSLANLTEYWCSCDLPLPVVRSLAAQMVIAVAYIHGQGFVHGDLHLGNVLLQLPERLDTMSQDELYEEYGPPDPEPMIRRDGKPLAPGVPSHIFEPIWFGINNETITLPESRILIADFGTAFCPAEEDRFQSYTPLTYRPPEPYFEPKTPLSYPSDIWSLGCAIWEMSGGGGFLTAWLWDEVDAINEQVDRLGPLSPEWSDKWKRPPNKFGVDGVPLPTAPDQTWEGRFEETIQEYRRRKNVGAFDEDEIQAFQEMLKGMIVYRPGERLTAEQVLNTRWMREYALPEWEKIGK</sequence>
<dbReference type="EMBL" id="PXXK01000453">
    <property type="protein sequence ID" value="RFN44182.1"/>
    <property type="molecule type" value="Genomic_DNA"/>
</dbReference>
<accession>A0A395M8F0</accession>
<dbReference type="InterPro" id="IPR051334">
    <property type="entry name" value="SRPK"/>
</dbReference>
<dbReference type="PANTHER" id="PTHR47634">
    <property type="entry name" value="PROTEIN KINASE DOMAIN-CONTAINING PROTEIN-RELATED"/>
    <property type="match status" value="1"/>
</dbReference>
<name>A0A395M8F0_9HYPO</name>
<dbReference type="AlphaFoldDB" id="A0A395M8F0"/>
<keyword evidence="3" id="KW-0808">Transferase</keyword>
<gene>
    <name evidence="10" type="ORF">FIE12Z_11574</name>
</gene>
<dbReference type="PROSITE" id="PS50011">
    <property type="entry name" value="PROTEIN_KINASE_DOM"/>
    <property type="match status" value="1"/>
</dbReference>
<proteinExistence type="predicted"/>
<comment type="catalytic activity">
    <reaction evidence="7">
        <text>L-threonyl-[protein] + ATP = O-phospho-L-threonyl-[protein] + ADP + H(+)</text>
        <dbReference type="Rhea" id="RHEA:46608"/>
        <dbReference type="Rhea" id="RHEA-COMP:11060"/>
        <dbReference type="Rhea" id="RHEA-COMP:11605"/>
        <dbReference type="ChEBI" id="CHEBI:15378"/>
        <dbReference type="ChEBI" id="CHEBI:30013"/>
        <dbReference type="ChEBI" id="CHEBI:30616"/>
        <dbReference type="ChEBI" id="CHEBI:61977"/>
        <dbReference type="ChEBI" id="CHEBI:456216"/>
        <dbReference type="EC" id="2.7.11.1"/>
    </reaction>
</comment>
<evidence type="ECO:0000256" key="2">
    <source>
        <dbReference type="ARBA" id="ARBA00022527"/>
    </source>
</evidence>
<dbReference type="GO" id="GO:0050684">
    <property type="term" value="P:regulation of mRNA processing"/>
    <property type="evidence" value="ECO:0007669"/>
    <property type="project" value="TreeGrafter"/>
</dbReference>
<dbReference type="Gene3D" id="1.10.510.10">
    <property type="entry name" value="Transferase(Phosphotransferase) domain 1"/>
    <property type="match status" value="1"/>
</dbReference>
<evidence type="ECO:0000256" key="3">
    <source>
        <dbReference type="ARBA" id="ARBA00022679"/>
    </source>
</evidence>
<dbReference type="GO" id="GO:0004674">
    <property type="term" value="F:protein serine/threonine kinase activity"/>
    <property type="evidence" value="ECO:0007669"/>
    <property type="project" value="UniProtKB-KW"/>
</dbReference>
<comment type="catalytic activity">
    <reaction evidence="8">
        <text>L-seryl-[protein] + ATP = O-phospho-L-seryl-[protein] + ADP + H(+)</text>
        <dbReference type="Rhea" id="RHEA:17989"/>
        <dbReference type="Rhea" id="RHEA-COMP:9863"/>
        <dbReference type="Rhea" id="RHEA-COMP:11604"/>
        <dbReference type="ChEBI" id="CHEBI:15378"/>
        <dbReference type="ChEBI" id="CHEBI:29999"/>
        <dbReference type="ChEBI" id="CHEBI:30616"/>
        <dbReference type="ChEBI" id="CHEBI:83421"/>
        <dbReference type="ChEBI" id="CHEBI:456216"/>
        <dbReference type="EC" id="2.7.11.1"/>
    </reaction>
</comment>
<evidence type="ECO:0000256" key="7">
    <source>
        <dbReference type="ARBA" id="ARBA00047899"/>
    </source>
</evidence>
<dbReference type="GO" id="GO:0000245">
    <property type="term" value="P:spliceosomal complex assembly"/>
    <property type="evidence" value="ECO:0007669"/>
    <property type="project" value="TreeGrafter"/>
</dbReference>
<evidence type="ECO:0000256" key="8">
    <source>
        <dbReference type="ARBA" id="ARBA00048679"/>
    </source>
</evidence>
<evidence type="ECO:0000256" key="4">
    <source>
        <dbReference type="ARBA" id="ARBA00022741"/>
    </source>
</evidence>
<keyword evidence="6" id="KW-0067">ATP-binding</keyword>
<organism evidence="10 11">
    <name type="scientific">Fusarium flagelliforme</name>
    <dbReference type="NCBI Taxonomy" id="2675880"/>
    <lineage>
        <taxon>Eukaryota</taxon>
        <taxon>Fungi</taxon>
        <taxon>Dikarya</taxon>
        <taxon>Ascomycota</taxon>
        <taxon>Pezizomycotina</taxon>
        <taxon>Sordariomycetes</taxon>
        <taxon>Hypocreomycetidae</taxon>
        <taxon>Hypocreales</taxon>
        <taxon>Nectriaceae</taxon>
        <taxon>Fusarium</taxon>
        <taxon>Fusarium incarnatum-equiseti species complex</taxon>
    </lineage>
</organism>
<evidence type="ECO:0000313" key="11">
    <source>
        <dbReference type="Proteomes" id="UP000265631"/>
    </source>
</evidence>
<dbReference type="PANTHER" id="PTHR47634:SF9">
    <property type="entry name" value="PROTEIN KINASE DOMAIN-CONTAINING PROTEIN-RELATED"/>
    <property type="match status" value="1"/>
</dbReference>
<dbReference type="SUPFAM" id="SSF56112">
    <property type="entry name" value="Protein kinase-like (PK-like)"/>
    <property type="match status" value="1"/>
</dbReference>
<keyword evidence="4" id="KW-0547">Nucleotide-binding</keyword>
<dbReference type="Gene3D" id="3.30.200.20">
    <property type="entry name" value="Phosphorylase Kinase, domain 1"/>
    <property type="match status" value="1"/>
</dbReference>
<dbReference type="InterPro" id="IPR011009">
    <property type="entry name" value="Kinase-like_dom_sf"/>
</dbReference>
<dbReference type="Proteomes" id="UP000265631">
    <property type="component" value="Unassembled WGS sequence"/>
</dbReference>
<dbReference type="EC" id="2.7.11.1" evidence="1"/>
<evidence type="ECO:0000313" key="10">
    <source>
        <dbReference type="EMBL" id="RFN44182.1"/>
    </source>
</evidence>
<protein>
    <recommendedName>
        <fullName evidence="1">non-specific serine/threonine protein kinase</fullName>
        <ecNumber evidence="1">2.7.11.1</ecNumber>
    </recommendedName>
</protein>
<keyword evidence="5 10" id="KW-0418">Kinase</keyword>
<dbReference type="Pfam" id="PF00069">
    <property type="entry name" value="Pkinase"/>
    <property type="match status" value="2"/>
</dbReference>
<keyword evidence="2" id="KW-0723">Serine/threonine-protein kinase</keyword>
<evidence type="ECO:0000259" key="9">
    <source>
        <dbReference type="PROSITE" id="PS50011"/>
    </source>
</evidence>
<dbReference type="GO" id="GO:0005524">
    <property type="term" value="F:ATP binding"/>
    <property type="evidence" value="ECO:0007669"/>
    <property type="project" value="UniProtKB-KW"/>
</dbReference>
<dbReference type="InterPro" id="IPR000719">
    <property type="entry name" value="Prot_kinase_dom"/>
</dbReference>